<sequence length="144" mass="16202">MTEEPLNLLLATYDLDAQGHGRFKRLLRDEFGESGGRWIRVQSSVILVETAHTPEAFKDLFDIYVGVGNGSLFVADLSFSGYSGYGGKDGWAWLDEVRARRAATRAAQDAEFLEREAQEYDELYGDAELEVWIDPHGENARRIA</sequence>
<comment type="caution">
    <text evidence="2">The sequence shown here is derived from an EMBL/GenBank/DDBJ whole genome shotgun (WGS) entry which is preliminary data.</text>
</comment>
<proteinExistence type="predicted"/>
<feature type="coiled-coil region" evidence="1">
    <location>
        <begin position="103"/>
        <end position="130"/>
    </location>
</feature>
<dbReference type="RefSeq" id="WP_129232891.1">
    <property type="nucleotide sequence ID" value="NZ_SDPL01000001.1"/>
</dbReference>
<keyword evidence="3" id="KW-1185">Reference proteome</keyword>
<evidence type="ECO:0000313" key="2">
    <source>
        <dbReference type="EMBL" id="RXZ51917.1"/>
    </source>
</evidence>
<dbReference type="Proteomes" id="UP000292881">
    <property type="component" value="Unassembled WGS sequence"/>
</dbReference>
<reference evidence="2 3" key="1">
    <citation type="submission" date="2019-01" db="EMBL/GenBank/DDBJ databases">
        <authorList>
            <person name="Li J."/>
        </authorList>
    </citation>
    <scope>NUCLEOTIDE SEQUENCE [LARGE SCALE GENOMIC DNA]</scope>
    <source>
        <strain evidence="2 3">CGMCC 4.7180</strain>
    </source>
</reference>
<name>A0A4Q2JYG3_9MICO</name>
<dbReference type="EMBL" id="SDPL01000001">
    <property type="protein sequence ID" value="RXZ51917.1"/>
    <property type="molecule type" value="Genomic_DNA"/>
</dbReference>
<keyword evidence="1" id="KW-0175">Coiled coil</keyword>
<accession>A0A4Q2JYG3</accession>
<protein>
    <submittedName>
        <fullName evidence="2">Uncharacterized protein</fullName>
    </submittedName>
</protein>
<dbReference type="OrthoDB" id="9923460at2"/>
<gene>
    <name evidence="2" type="ORF">ESO86_00225</name>
</gene>
<organism evidence="2 3">
    <name type="scientific">Agromyces binzhouensis</name>
    <dbReference type="NCBI Taxonomy" id="1817495"/>
    <lineage>
        <taxon>Bacteria</taxon>
        <taxon>Bacillati</taxon>
        <taxon>Actinomycetota</taxon>
        <taxon>Actinomycetes</taxon>
        <taxon>Micrococcales</taxon>
        <taxon>Microbacteriaceae</taxon>
        <taxon>Agromyces</taxon>
    </lineage>
</organism>
<evidence type="ECO:0000313" key="3">
    <source>
        <dbReference type="Proteomes" id="UP000292881"/>
    </source>
</evidence>
<evidence type="ECO:0000256" key="1">
    <source>
        <dbReference type="SAM" id="Coils"/>
    </source>
</evidence>
<dbReference type="AlphaFoldDB" id="A0A4Q2JYG3"/>